<gene>
    <name evidence="1" type="ORF">SMRZ_LOCUS279</name>
</gene>
<accession>A0A183L904</accession>
<keyword evidence="2" id="KW-1185">Reference proteome</keyword>
<sequence>MVVGDSQQETLDPSFVLFTIDQQDLSVILRELMLPNGFNPVSTGFIVRDVPPEEPFYDVRNREAKTPFIPQTALKITD</sequence>
<name>A0A183L904_9TREM</name>
<reference evidence="1 2" key="1">
    <citation type="submission" date="2018-11" db="EMBL/GenBank/DDBJ databases">
        <authorList>
            <consortium name="Pathogen Informatics"/>
        </authorList>
    </citation>
    <scope>NUCLEOTIDE SEQUENCE [LARGE SCALE GENOMIC DNA]</scope>
    <source>
        <strain evidence="1 2">Zambia</strain>
    </source>
</reference>
<dbReference type="AlphaFoldDB" id="A0A183L904"/>
<evidence type="ECO:0000313" key="1">
    <source>
        <dbReference type="EMBL" id="VDO47364.1"/>
    </source>
</evidence>
<evidence type="ECO:0000313" key="2">
    <source>
        <dbReference type="Proteomes" id="UP000277204"/>
    </source>
</evidence>
<proteinExistence type="predicted"/>
<organism evidence="1 2">
    <name type="scientific">Schistosoma margrebowiei</name>
    <dbReference type="NCBI Taxonomy" id="48269"/>
    <lineage>
        <taxon>Eukaryota</taxon>
        <taxon>Metazoa</taxon>
        <taxon>Spiralia</taxon>
        <taxon>Lophotrochozoa</taxon>
        <taxon>Platyhelminthes</taxon>
        <taxon>Trematoda</taxon>
        <taxon>Digenea</taxon>
        <taxon>Strigeidida</taxon>
        <taxon>Schistosomatoidea</taxon>
        <taxon>Schistosomatidae</taxon>
        <taxon>Schistosoma</taxon>
    </lineage>
</organism>
<dbReference type="Proteomes" id="UP000277204">
    <property type="component" value="Unassembled WGS sequence"/>
</dbReference>
<protein>
    <submittedName>
        <fullName evidence="1">Uncharacterized protein</fullName>
    </submittedName>
</protein>
<dbReference type="EMBL" id="UZAI01000051">
    <property type="protein sequence ID" value="VDO47364.1"/>
    <property type="molecule type" value="Genomic_DNA"/>
</dbReference>